<dbReference type="InterPro" id="IPR007730">
    <property type="entry name" value="SPOR-like_dom"/>
</dbReference>
<evidence type="ECO:0000256" key="2">
    <source>
        <dbReference type="SAM" id="Phobius"/>
    </source>
</evidence>
<feature type="region of interest" description="Disordered" evidence="1">
    <location>
        <begin position="25"/>
        <end position="141"/>
    </location>
</feature>
<reference evidence="4 5" key="1">
    <citation type="submission" date="2013-08" db="EMBL/GenBank/DDBJ databases">
        <title>draft genome of Halomonas huanghegensis, strain BJGMM-B45T.</title>
        <authorList>
            <person name="Miao C."/>
            <person name="Wan Y."/>
            <person name="Jin W."/>
        </authorList>
    </citation>
    <scope>NUCLEOTIDE SEQUENCE [LARGE SCALE GENOMIC DNA]</scope>
    <source>
        <strain evidence="4 5">BJGMM-B45</strain>
    </source>
</reference>
<dbReference type="PANTHER" id="PTHR38687">
    <property type="entry name" value="CELL DIVISION PROTEIN DEDD-RELATED"/>
    <property type="match status" value="1"/>
</dbReference>
<dbReference type="PROSITE" id="PS51724">
    <property type="entry name" value="SPOR"/>
    <property type="match status" value="1"/>
</dbReference>
<protein>
    <recommendedName>
        <fullName evidence="3">SPOR domain-containing protein</fullName>
    </recommendedName>
</protein>
<dbReference type="GO" id="GO:0032153">
    <property type="term" value="C:cell division site"/>
    <property type="evidence" value="ECO:0007669"/>
    <property type="project" value="TreeGrafter"/>
</dbReference>
<dbReference type="InterPro" id="IPR036680">
    <property type="entry name" value="SPOR-like_sf"/>
</dbReference>
<organism evidence="4 5">
    <name type="scientific">Halomonas huangheensis</name>
    <dbReference type="NCBI Taxonomy" id="1178482"/>
    <lineage>
        <taxon>Bacteria</taxon>
        <taxon>Pseudomonadati</taxon>
        <taxon>Pseudomonadota</taxon>
        <taxon>Gammaproteobacteria</taxon>
        <taxon>Oceanospirillales</taxon>
        <taxon>Halomonadaceae</taxon>
        <taxon>Halomonas</taxon>
    </lineage>
</organism>
<dbReference type="KEGG" id="hhu:AR456_08260"/>
<sequence>MRERISGVVIVVALAVIFVPMLFDEPDNADQRPDPVLTIEPPVDVERRDVPAPEAPDGLGEIVGPQSHEQREQVLDEAQQQTQSRDAESEQQRPEQEPDTASEAPREDPIAAIAQAADQRLTDSSSNSSSSTPAASGSGEWSVQIGSFGKVANADGALQRLRNKGYPAWKQQRSDGLTAVYAGPYTTTSEAENVMGRIKGDAELGFNGFLKRAAP</sequence>
<keyword evidence="5" id="KW-1185">Reference proteome</keyword>
<dbReference type="InterPro" id="IPR052521">
    <property type="entry name" value="Cell_div_SPOR-domain"/>
</dbReference>
<evidence type="ECO:0000256" key="1">
    <source>
        <dbReference type="SAM" id="MobiDB-lite"/>
    </source>
</evidence>
<accession>W1N2U6</accession>
<proteinExistence type="predicted"/>
<dbReference type="PANTHER" id="PTHR38687:SF1">
    <property type="entry name" value="CELL DIVISION PROTEIN DEDD"/>
    <property type="match status" value="1"/>
</dbReference>
<dbReference type="Gene3D" id="3.30.70.1070">
    <property type="entry name" value="Sporulation related repeat"/>
    <property type="match status" value="1"/>
</dbReference>
<keyword evidence="2" id="KW-1133">Transmembrane helix</keyword>
<dbReference type="eggNOG" id="COG3147">
    <property type="taxonomic scope" value="Bacteria"/>
</dbReference>
<dbReference type="Proteomes" id="UP000019113">
    <property type="component" value="Unassembled WGS sequence"/>
</dbReference>
<feature type="compositionally biased region" description="Low complexity" evidence="1">
    <location>
        <begin position="110"/>
        <end position="139"/>
    </location>
</feature>
<dbReference type="GO" id="GO:0032506">
    <property type="term" value="P:cytokinetic process"/>
    <property type="evidence" value="ECO:0007669"/>
    <property type="project" value="TreeGrafter"/>
</dbReference>
<dbReference type="PATRIC" id="fig|1178482.3.peg.3958"/>
<feature type="compositionally biased region" description="Basic and acidic residues" evidence="1">
    <location>
        <begin position="85"/>
        <end position="96"/>
    </location>
</feature>
<dbReference type="AlphaFoldDB" id="W1N2U6"/>
<dbReference type="RefSeq" id="WP_021820924.1">
    <property type="nucleotide sequence ID" value="NZ_AVBC01000045.1"/>
</dbReference>
<keyword evidence="2" id="KW-0812">Transmembrane</keyword>
<dbReference type="SUPFAM" id="SSF110997">
    <property type="entry name" value="Sporulation related repeat"/>
    <property type="match status" value="1"/>
</dbReference>
<name>W1N2U6_9GAMM</name>
<evidence type="ECO:0000259" key="3">
    <source>
        <dbReference type="PROSITE" id="PS51724"/>
    </source>
</evidence>
<dbReference type="GO" id="GO:0042834">
    <property type="term" value="F:peptidoglycan binding"/>
    <property type="evidence" value="ECO:0007669"/>
    <property type="project" value="InterPro"/>
</dbReference>
<dbReference type="STRING" id="1178482.AR456_08260"/>
<feature type="transmembrane region" description="Helical" evidence="2">
    <location>
        <begin position="5"/>
        <end position="23"/>
    </location>
</feature>
<dbReference type="EMBL" id="AVBC01000045">
    <property type="protein sequence ID" value="ERL49511.1"/>
    <property type="molecule type" value="Genomic_DNA"/>
</dbReference>
<gene>
    <name evidence="4" type="ORF">BJB45_06940</name>
</gene>
<dbReference type="GO" id="GO:0030428">
    <property type="term" value="C:cell septum"/>
    <property type="evidence" value="ECO:0007669"/>
    <property type="project" value="TreeGrafter"/>
</dbReference>
<dbReference type="Pfam" id="PF05036">
    <property type="entry name" value="SPOR"/>
    <property type="match status" value="1"/>
</dbReference>
<feature type="domain" description="SPOR" evidence="3">
    <location>
        <begin position="135"/>
        <end position="213"/>
    </location>
</feature>
<evidence type="ECO:0000313" key="5">
    <source>
        <dbReference type="Proteomes" id="UP000019113"/>
    </source>
</evidence>
<evidence type="ECO:0000313" key="4">
    <source>
        <dbReference type="EMBL" id="ERL49511.1"/>
    </source>
</evidence>
<keyword evidence="2" id="KW-0472">Membrane</keyword>
<comment type="caution">
    <text evidence="4">The sequence shown here is derived from an EMBL/GenBank/DDBJ whole genome shotgun (WGS) entry which is preliminary data.</text>
</comment>